<dbReference type="InterPro" id="IPR051910">
    <property type="entry name" value="ComF/GntX_DNA_util-trans"/>
</dbReference>
<organism evidence="3 4">
    <name type="scientific">Lysinibacillus antri</name>
    <dbReference type="NCBI Taxonomy" id="2498145"/>
    <lineage>
        <taxon>Bacteria</taxon>
        <taxon>Bacillati</taxon>
        <taxon>Bacillota</taxon>
        <taxon>Bacilli</taxon>
        <taxon>Bacillales</taxon>
        <taxon>Bacillaceae</taxon>
        <taxon>Lysinibacillus</taxon>
    </lineage>
</organism>
<gene>
    <name evidence="3" type="ORF">EK386_06615</name>
</gene>
<accession>A0A432LEC4</accession>
<reference evidence="3 4" key="1">
    <citation type="submission" date="2018-12" db="EMBL/GenBank/DDBJ databases">
        <title>Lysinibacillus antri sp. nov., isolated from a cave soil.</title>
        <authorList>
            <person name="Narsing Rao M.P."/>
            <person name="Zhang H."/>
            <person name="Dong Z.-Y."/>
            <person name="Niu X.-K."/>
            <person name="Zhang K."/>
            <person name="Fang B.-Z."/>
            <person name="Kang Y.-Q."/>
            <person name="Xiao M."/>
            <person name="Li W.-J."/>
        </authorList>
    </citation>
    <scope>NUCLEOTIDE SEQUENCE [LARGE SCALE GENOMIC DNA]</scope>
    <source>
        <strain evidence="3 4">SYSU K30002</strain>
    </source>
</reference>
<evidence type="ECO:0000313" key="3">
    <source>
        <dbReference type="EMBL" id="RUL54179.1"/>
    </source>
</evidence>
<dbReference type="AlphaFoldDB" id="A0A432LEC4"/>
<dbReference type="CDD" id="cd06223">
    <property type="entry name" value="PRTases_typeI"/>
    <property type="match status" value="1"/>
</dbReference>
<dbReference type="SUPFAM" id="SSF53271">
    <property type="entry name" value="PRTase-like"/>
    <property type="match status" value="1"/>
</dbReference>
<dbReference type="InterPro" id="IPR029057">
    <property type="entry name" value="PRTase-like"/>
</dbReference>
<evidence type="ECO:0000256" key="1">
    <source>
        <dbReference type="ARBA" id="ARBA00008007"/>
    </source>
</evidence>
<dbReference type="PANTHER" id="PTHR47505">
    <property type="entry name" value="DNA UTILIZATION PROTEIN YHGH"/>
    <property type="match status" value="1"/>
</dbReference>
<keyword evidence="4" id="KW-1185">Reference proteome</keyword>
<sequence length="203" mass="23725">MKRNEVPNCLLCNAPLNEQMTWKYLLTNAFPRTICSECEQKFEPYHTTQNQEVTSLYKYNDAMRDFLHRYKFMHDTLLAKVFRDKIHEHLAKSKAIITPIPMHPIKLKERTFAHVDQLLKEANIPYQHFLEKTTTETQVGKSRQQRLATEQFFKLKASPENIKNKDFLLIDDIYTTGITINHAKNVLLEAGAKSVKAFTLIRG</sequence>
<feature type="domain" description="Phosphoribosyltransferase" evidence="2">
    <location>
        <begin position="116"/>
        <end position="202"/>
    </location>
</feature>
<name>A0A432LEC4_9BACI</name>
<dbReference type="Pfam" id="PF00156">
    <property type="entry name" value="Pribosyltran"/>
    <property type="match status" value="1"/>
</dbReference>
<evidence type="ECO:0000259" key="2">
    <source>
        <dbReference type="Pfam" id="PF00156"/>
    </source>
</evidence>
<dbReference type="EMBL" id="RYYR01000007">
    <property type="protein sequence ID" value="RUL54179.1"/>
    <property type="molecule type" value="Genomic_DNA"/>
</dbReference>
<dbReference type="InterPro" id="IPR000836">
    <property type="entry name" value="PRTase_dom"/>
</dbReference>
<dbReference type="RefSeq" id="WP_126658248.1">
    <property type="nucleotide sequence ID" value="NZ_RYYR01000007.1"/>
</dbReference>
<evidence type="ECO:0000313" key="4">
    <source>
        <dbReference type="Proteomes" id="UP000287910"/>
    </source>
</evidence>
<comment type="similarity">
    <text evidence="1">Belongs to the ComF/GntX family.</text>
</comment>
<proteinExistence type="inferred from homology"/>
<dbReference type="PANTHER" id="PTHR47505:SF1">
    <property type="entry name" value="DNA UTILIZATION PROTEIN YHGH"/>
    <property type="match status" value="1"/>
</dbReference>
<dbReference type="Proteomes" id="UP000287910">
    <property type="component" value="Unassembled WGS sequence"/>
</dbReference>
<dbReference type="Gene3D" id="3.40.50.2020">
    <property type="match status" value="1"/>
</dbReference>
<comment type="caution">
    <text evidence="3">The sequence shown here is derived from an EMBL/GenBank/DDBJ whole genome shotgun (WGS) entry which is preliminary data.</text>
</comment>
<protein>
    <submittedName>
        <fullName evidence="3">ComF family protein</fullName>
    </submittedName>
</protein>